<dbReference type="GO" id="GO:0005694">
    <property type="term" value="C:chromosome"/>
    <property type="evidence" value="ECO:0007669"/>
    <property type="project" value="InterPro"/>
</dbReference>
<dbReference type="SMART" id="SM00435">
    <property type="entry name" value="TOPEUc"/>
    <property type="match status" value="1"/>
</dbReference>
<dbReference type="GO" id="GO:0006265">
    <property type="term" value="P:DNA topological change"/>
    <property type="evidence" value="ECO:0007669"/>
    <property type="project" value="UniProtKB-UniRule"/>
</dbReference>
<evidence type="ECO:0000256" key="2">
    <source>
        <dbReference type="ARBA" id="ARBA00006645"/>
    </source>
</evidence>
<dbReference type="PANTHER" id="PTHR10290">
    <property type="entry name" value="DNA TOPOISOMERASE I"/>
    <property type="match status" value="1"/>
</dbReference>
<dbReference type="PRINTS" id="PR00416">
    <property type="entry name" value="EUTPISMRASEI"/>
</dbReference>
<dbReference type="InterPro" id="IPR036202">
    <property type="entry name" value="TopoI_DNA-bd_euk_N_sf"/>
</dbReference>
<evidence type="ECO:0000256" key="8">
    <source>
        <dbReference type="SAM" id="Coils"/>
    </source>
</evidence>
<evidence type="ECO:0000256" key="1">
    <source>
        <dbReference type="ARBA" id="ARBA00000213"/>
    </source>
</evidence>
<dbReference type="GO" id="GO:0003677">
    <property type="term" value="F:DNA binding"/>
    <property type="evidence" value="ECO:0007669"/>
    <property type="project" value="UniProtKB-UniRule"/>
</dbReference>
<organism evidence="11 12">
    <name type="scientific">Cyanidium caldarium</name>
    <name type="common">Red alga</name>
    <dbReference type="NCBI Taxonomy" id="2771"/>
    <lineage>
        <taxon>Eukaryota</taxon>
        <taxon>Rhodophyta</taxon>
        <taxon>Bangiophyceae</taxon>
        <taxon>Cyanidiales</taxon>
        <taxon>Cyanidiaceae</taxon>
        <taxon>Cyanidium</taxon>
    </lineage>
</organism>
<protein>
    <recommendedName>
        <fullName evidence="7">DNA topoisomerase I</fullName>
        <ecNumber evidence="7">5.6.2.1</ecNumber>
    </recommendedName>
    <alternativeName>
        <fullName evidence="7">DNA topoisomerase 1</fullName>
    </alternativeName>
</protein>
<evidence type="ECO:0000256" key="7">
    <source>
        <dbReference type="RuleBase" id="RU365101"/>
    </source>
</evidence>
<evidence type="ECO:0000256" key="5">
    <source>
        <dbReference type="ARBA" id="ARBA00023235"/>
    </source>
</evidence>
<feature type="active site" description="O-(3'-phospho-DNA)-tyrosine intermediate" evidence="6">
    <location>
        <position position="749"/>
    </location>
</feature>
<feature type="region of interest" description="Disordered" evidence="9">
    <location>
        <begin position="1"/>
        <end position="87"/>
    </location>
</feature>
<keyword evidence="5 6" id="KW-0413">Isomerase</keyword>
<evidence type="ECO:0000256" key="6">
    <source>
        <dbReference type="PROSITE-ProRule" id="PRU01382"/>
    </source>
</evidence>
<dbReference type="CDD" id="cd00660">
    <property type="entry name" value="Topoisomer_IB_N"/>
    <property type="match status" value="1"/>
</dbReference>
<comment type="function">
    <text evidence="7">Releases the supercoiling and torsional tension of DNA introduced during the DNA replication and transcription by transiently cleaving and rejoining one strand of the DNA duplex. Introduces a single-strand break via transesterification at the specific target site 5'-[CT]CCTTp site in duplex DNA. The scissile phosphodiester is attacked by the catalytic tyrosine of the enzyme, resulting in the formation of a DNA-(3'-phosphotyrosyl)-enzyme intermediate and the expulsion of a 5'-OH DNA strand. The free DNA strand then undergoes passage around the unbroken strand thus removing DNA supercoils. Finally, in the religation step, the DNA 5'-OH attacks the covalent intermediate to expel the active-site tyrosine and restore the DNA phosphodiester backbone.</text>
</comment>
<dbReference type="Gene3D" id="1.10.132.10">
    <property type="match status" value="2"/>
</dbReference>
<dbReference type="Pfam" id="PF02919">
    <property type="entry name" value="Topoisom_I_N"/>
    <property type="match status" value="1"/>
</dbReference>
<evidence type="ECO:0000259" key="10">
    <source>
        <dbReference type="SMART" id="SM00435"/>
    </source>
</evidence>
<feature type="domain" description="DNA topoisomerase I eukaryotic-type" evidence="10">
    <location>
        <begin position="357"/>
        <end position="763"/>
    </location>
</feature>
<sequence>MILEQRVIPSPDADEEEEDVPLAALVGSRSEAPHREPPRQRLERKRTADGPLFDSTEESASAARPQQEEHKPRYKLKRAKEASPLANGYRIDAIDEDVPLAALLRSAPEAPAAERKRKRLKRRSERAVVLKADPLAAGETGTSRKMKQEAPLAPDEDDVPLAMLAAAAVKRPASVKTSSKLRARSPAAKPKKGKRRRQRETPRTEQEAVSDGTIKWHTLSHHGVVFPPEYLPHHQPLLYDGEQVVLPAEVEEMATFYATKLGTPYVEKDTFRRNFFEDFRKAMTPELRSRIRDLRKCDFSRIQAHLERLKAEKQGLLPSQRKELRETEAARVAKYTVAMVDGREEKVGNFRVEPPGLFLGRGEHPLMGKVKRRIMPEDITLNLGRDAPVPECPVPGHRWGQIVHNKTVTWLAFWKDTITDGCKYVWLNAASHFKSVSDREKFEKAQELSRHISRIRTEYVRGLGSADRHARQRSVALYLIDKLALRVGNEKGEDEADTVGCCSLRVEHVRLTPPNRVDFDFLGKDSMRYQNSVQVDERAFRCLREFVAGRRPTDQIFDELRVDELNDYLKQLMPGLSAKVFRTYNASYTLDRLLSECNVSARDVHHRLLFYNEANRDVAILCNHQRTLPKTHDATMEKLREQLDDAKKYVAELKQALERSRAQGGGRVIVVQWRRPTAVIPPDTLPAEAQRLRREAALQPKQRHERSMGAESIQRAFAQTEEKIRKLKADIKTRTALATVSLSTSKINYLDPRITVAWCKRHEVPIEKIFPKTLQEKFRWSMDASEDFRFPLTMDIQEAV</sequence>
<dbReference type="InterPro" id="IPR008336">
    <property type="entry name" value="TopoI_DNA-bd_euk"/>
</dbReference>
<feature type="region of interest" description="Disordered" evidence="9">
    <location>
        <begin position="136"/>
        <end position="157"/>
    </location>
</feature>
<feature type="coiled-coil region" evidence="8">
    <location>
        <begin position="636"/>
        <end position="663"/>
    </location>
</feature>
<keyword evidence="12" id="KW-1185">Reference proteome</keyword>
<feature type="compositionally biased region" description="Basic residues" evidence="9">
    <location>
        <begin position="179"/>
        <end position="198"/>
    </location>
</feature>
<dbReference type="InterPro" id="IPR013500">
    <property type="entry name" value="TopoI_cat_euk"/>
</dbReference>
<evidence type="ECO:0000256" key="9">
    <source>
        <dbReference type="SAM" id="MobiDB-lite"/>
    </source>
</evidence>
<dbReference type="Gene3D" id="1.10.10.41">
    <property type="entry name" value="Yeast DNA topoisomerase - domain 1"/>
    <property type="match status" value="1"/>
</dbReference>
<dbReference type="EMBL" id="JANCYW010000007">
    <property type="protein sequence ID" value="KAK4536075.1"/>
    <property type="molecule type" value="Genomic_DNA"/>
</dbReference>
<dbReference type="EC" id="5.6.2.1" evidence="7"/>
<keyword evidence="8" id="KW-0175">Coiled coil</keyword>
<dbReference type="InterPro" id="IPR013030">
    <property type="entry name" value="DNA_topo_DNA_db_N_dom2"/>
</dbReference>
<dbReference type="InterPro" id="IPR014727">
    <property type="entry name" value="TopoI_cat_a/b-sub_euk"/>
</dbReference>
<dbReference type="GO" id="GO:0007059">
    <property type="term" value="P:chromosome segregation"/>
    <property type="evidence" value="ECO:0007669"/>
    <property type="project" value="TreeGrafter"/>
</dbReference>
<comment type="catalytic activity">
    <reaction evidence="1 6 7">
        <text>ATP-independent breakage of single-stranded DNA, followed by passage and rejoining.</text>
        <dbReference type="EC" id="5.6.2.1"/>
    </reaction>
</comment>
<dbReference type="InterPro" id="IPR013499">
    <property type="entry name" value="TopoI_euk"/>
</dbReference>
<dbReference type="InterPro" id="IPR014711">
    <property type="entry name" value="TopoI_cat_a-hlx-sub_euk"/>
</dbReference>
<feature type="compositionally biased region" description="Basic and acidic residues" evidence="9">
    <location>
        <begin position="31"/>
        <end position="48"/>
    </location>
</feature>
<dbReference type="GO" id="GO:0006260">
    <property type="term" value="P:DNA replication"/>
    <property type="evidence" value="ECO:0007669"/>
    <property type="project" value="TreeGrafter"/>
</dbReference>
<proteinExistence type="inferred from homology"/>
<dbReference type="PANTHER" id="PTHR10290:SF3">
    <property type="entry name" value="DNA TOPOISOMERASE 1"/>
    <property type="match status" value="1"/>
</dbReference>
<gene>
    <name evidence="11" type="ORF">CDCA_CDCA07G2100</name>
</gene>
<comment type="caution">
    <text evidence="11">The sequence shown here is derived from an EMBL/GenBank/DDBJ whole genome shotgun (WGS) entry which is preliminary data.</text>
</comment>
<dbReference type="InterPro" id="IPR011010">
    <property type="entry name" value="DNA_brk_join_enz"/>
</dbReference>
<dbReference type="InterPro" id="IPR025834">
    <property type="entry name" value="TopoI_C_dom"/>
</dbReference>
<name>A0AAV9IUT3_CYACA</name>
<dbReference type="Pfam" id="PF14370">
    <property type="entry name" value="Topo_C_assoc"/>
    <property type="match status" value="1"/>
</dbReference>
<dbReference type="Pfam" id="PF01028">
    <property type="entry name" value="Topoisom_I"/>
    <property type="match status" value="1"/>
</dbReference>
<keyword evidence="4 6" id="KW-0238">DNA-binding</keyword>
<dbReference type="FunFam" id="3.90.15.10:FF:000003">
    <property type="entry name" value="DNA topoisomerase I"/>
    <property type="match status" value="1"/>
</dbReference>
<dbReference type="Proteomes" id="UP001301350">
    <property type="component" value="Unassembled WGS sequence"/>
</dbReference>
<reference evidence="11 12" key="1">
    <citation type="submission" date="2022-07" db="EMBL/GenBank/DDBJ databases">
        <title>Genome-wide signatures of adaptation to extreme environments.</title>
        <authorList>
            <person name="Cho C.H."/>
            <person name="Yoon H.S."/>
        </authorList>
    </citation>
    <scope>NUCLEOTIDE SEQUENCE [LARGE SCALE GENOMIC DNA]</scope>
    <source>
        <strain evidence="11 12">DBV 063 E5</strain>
    </source>
</reference>
<accession>A0AAV9IUT3</accession>
<dbReference type="CDD" id="cd00659">
    <property type="entry name" value="Topo_IB_C"/>
    <property type="match status" value="1"/>
</dbReference>
<dbReference type="GO" id="GO:0005730">
    <property type="term" value="C:nucleolus"/>
    <property type="evidence" value="ECO:0007669"/>
    <property type="project" value="TreeGrafter"/>
</dbReference>
<dbReference type="InterPro" id="IPR001631">
    <property type="entry name" value="TopoI"/>
</dbReference>
<dbReference type="GO" id="GO:0003917">
    <property type="term" value="F:DNA topoisomerase type I (single strand cut, ATP-independent) activity"/>
    <property type="evidence" value="ECO:0007669"/>
    <property type="project" value="UniProtKB-UniRule"/>
</dbReference>
<dbReference type="PROSITE" id="PS52038">
    <property type="entry name" value="TOPO_IB_2"/>
    <property type="match status" value="1"/>
</dbReference>
<comment type="similarity">
    <text evidence="2 6 7">Belongs to the type IB topoisomerase family.</text>
</comment>
<dbReference type="SUPFAM" id="SSF56741">
    <property type="entry name" value="Eukaryotic DNA topoisomerase I, N-terminal DNA-binding fragment"/>
    <property type="match status" value="1"/>
</dbReference>
<evidence type="ECO:0000256" key="4">
    <source>
        <dbReference type="ARBA" id="ARBA00023125"/>
    </source>
</evidence>
<evidence type="ECO:0000313" key="12">
    <source>
        <dbReference type="Proteomes" id="UP001301350"/>
    </source>
</evidence>
<dbReference type="InterPro" id="IPR051062">
    <property type="entry name" value="Topoisomerase_IB"/>
</dbReference>
<dbReference type="AlphaFoldDB" id="A0AAV9IUT3"/>
<feature type="region of interest" description="Disordered" evidence="9">
    <location>
        <begin position="173"/>
        <end position="211"/>
    </location>
</feature>
<keyword evidence="3 6" id="KW-0799">Topoisomerase</keyword>
<dbReference type="SUPFAM" id="SSF56349">
    <property type="entry name" value="DNA breaking-rejoining enzymes"/>
    <property type="match status" value="1"/>
</dbReference>
<dbReference type="InterPro" id="IPR013034">
    <property type="entry name" value="DNA_topo_DNA_db_N_dom1"/>
</dbReference>
<evidence type="ECO:0000256" key="3">
    <source>
        <dbReference type="ARBA" id="ARBA00023029"/>
    </source>
</evidence>
<dbReference type="Gene3D" id="3.90.15.10">
    <property type="entry name" value="Topoisomerase I, Chain A, domain 3"/>
    <property type="match status" value="1"/>
</dbReference>
<dbReference type="Gene3D" id="2.170.11.10">
    <property type="entry name" value="DNA Topoisomerase I, domain 2"/>
    <property type="match status" value="1"/>
</dbReference>
<evidence type="ECO:0000313" key="11">
    <source>
        <dbReference type="EMBL" id="KAK4536075.1"/>
    </source>
</evidence>